<accession>A0A2W2ACT8</accession>
<dbReference type="OrthoDB" id="745435at2"/>
<sequence length="349" mass="39308">MQEIDYYLSTNADCIRDAAETMAKVTGKSIYYKNGDIIFPADFATGKFKYHELAEGLSVLLINCTFYYPIKFVRTAVKSNDYHLLHFNLTAAPVIVNKASGRVVDIGSDWKDAVFYSSTGKGVELTPPIGAPLRLVLIIANQTWFARNFRPDPAPFPGSKLEAFGKGGAFQFTTNLNIKCLPVAEEMLTTSLAESIMPVYLKGDVLRLIAQFNMALMADKPEFERTAFETAIRVMQLKERVDQDWINWKKTKDPELPIITTAQAAKSCHTSKTTFCRLFWEIYGMQFKSYFDELRLHVAAEMLASGVKPLGVALQIGYKTMGGFAKEFKRIFNLTPVQYQGRHKPKQGK</sequence>
<keyword evidence="2" id="KW-0804">Transcription</keyword>
<dbReference type="EMBL" id="QKTW01000014">
    <property type="protein sequence ID" value="PZF73245.1"/>
    <property type="molecule type" value="Genomic_DNA"/>
</dbReference>
<dbReference type="SUPFAM" id="SSF46689">
    <property type="entry name" value="Homeodomain-like"/>
    <property type="match status" value="1"/>
</dbReference>
<comment type="caution">
    <text evidence="4">The sequence shown here is derived from an EMBL/GenBank/DDBJ whole genome shotgun (WGS) entry which is preliminary data.</text>
</comment>
<dbReference type="PANTHER" id="PTHR11019">
    <property type="entry name" value="HTH-TYPE TRANSCRIPTIONAL REGULATOR NIMR"/>
    <property type="match status" value="1"/>
</dbReference>
<evidence type="ECO:0000256" key="2">
    <source>
        <dbReference type="ARBA" id="ARBA00023163"/>
    </source>
</evidence>
<name>A0A2W2ACT8_9BACT</name>
<dbReference type="PROSITE" id="PS01124">
    <property type="entry name" value="HTH_ARAC_FAMILY_2"/>
    <property type="match status" value="1"/>
</dbReference>
<dbReference type="SMART" id="SM00342">
    <property type="entry name" value="HTH_ARAC"/>
    <property type="match status" value="1"/>
</dbReference>
<evidence type="ECO:0000313" key="5">
    <source>
        <dbReference type="Proteomes" id="UP000248745"/>
    </source>
</evidence>
<proteinExistence type="predicted"/>
<dbReference type="Gene3D" id="1.10.10.60">
    <property type="entry name" value="Homeodomain-like"/>
    <property type="match status" value="2"/>
</dbReference>
<gene>
    <name evidence="4" type="ORF">DN068_08710</name>
</gene>
<evidence type="ECO:0000259" key="3">
    <source>
        <dbReference type="PROSITE" id="PS01124"/>
    </source>
</evidence>
<keyword evidence="1" id="KW-0805">Transcription regulation</keyword>
<dbReference type="Proteomes" id="UP000248745">
    <property type="component" value="Unassembled WGS sequence"/>
</dbReference>
<evidence type="ECO:0000256" key="1">
    <source>
        <dbReference type="ARBA" id="ARBA00023015"/>
    </source>
</evidence>
<dbReference type="GO" id="GO:0043565">
    <property type="term" value="F:sequence-specific DNA binding"/>
    <property type="evidence" value="ECO:0007669"/>
    <property type="project" value="InterPro"/>
</dbReference>
<evidence type="ECO:0000313" key="4">
    <source>
        <dbReference type="EMBL" id="PZF73245.1"/>
    </source>
</evidence>
<dbReference type="RefSeq" id="WP_110998524.1">
    <property type="nucleotide sequence ID" value="NZ_QKTW01000014.1"/>
</dbReference>
<protein>
    <recommendedName>
        <fullName evidence="3">HTH araC/xylS-type domain-containing protein</fullName>
    </recommendedName>
</protein>
<organism evidence="4 5">
    <name type="scientific">Taibaiella soli</name>
    <dbReference type="NCBI Taxonomy" id="1649169"/>
    <lineage>
        <taxon>Bacteria</taxon>
        <taxon>Pseudomonadati</taxon>
        <taxon>Bacteroidota</taxon>
        <taxon>Chitinophagia</taxon>
        <taxon>Chitinophagales</taxon>
        <taxon>Chitinophagaceae</taxon>
        <taxon>Taibaiella</taxon>
    </lineage>
</organism>
<dbReference type="AlphaFoldDB" id="A0A2W2ACT8"/>
<feature type="domain" description="HTH araC/xylS-type" evidence="3">
    <location>
        <begin position="259"/>
        <end position="342"/>
    </location>
</feature>
<dbReference type="PANTHER" id="PTHR11019:SF159">
    <property type="entry name" value="TRANSCRIPTIONAL REGULATOR-RELATED"/>
    <property type="match status" value="1"/>
</dbReference>
<dbReference type="InterPro" id="IPR018060">
    <property type="entry name" value="HTH_AraC"/>
</dbReference>
<dbReference type="GO" id="GO:0003700">
    <property type="term" value="F:DNA-binding transcription factor activity"/>
    <property type="evidence" value="ECO:0007669"/>
    <property type="project" value="InterPro"/>
</dbReference>
<dbReference type="InterPro" id="IPR009057">
    <property type="entry name" value="Homeodomain-like_sf"/>
</dbReference>
<dbReference type="Pfam" id="PF12833">
    <property type="entry name" value="HTH_18"/>
    <property type="match status" value="1"/>
</dbReference>
<keyword evidence="5" id="KW-1185">Reference proteome</keyword>
<reference evidence="4 5" key="1">
    <citation type="submission" date="2018-06" db="EMBL/GenBank/DDBJ databases">
        <title>Mucibacter soli gen. nov., sp. nov., a new member of the family Chitinophagaceae producing mucin.</title>
        <authorList>
            <person name="Kim M.-K."/>
            <person name="Park S."/>
            <person name="Kim T.-S."/>
            <person name="Joung Y."/>
            <person name="Han J.-H."/>
            <person name="Kim S.B."/>
        </authorList>
    </citation>
    <scope>NUCLEOTIDE SEQUENCE [LARGE SCALE GENOMIC DNA]</scope>
    <source>
        <strain evidence="4 5">R1-15</strain>
    </source>
</reference>